<comment type="catalytic activity">
    <reaction evidence="4">
        <text>L-cysteine + L-glutamate + ATP = gamma-L-glutamyl-L-cysteine + ADP + phosphate + H(+)</text>
        <dbReference type="Rhea" id="RHEA:13285"/>
        <dbReference type="ChEBI" id="CHEBI:15378"/>
        <dbReference type="ChEBI" id="CHEBI:29985"/>
        <dbReference type="ChEBI" id="CHEBI:30616"/>
        <dbReference type="ChEBI" id="CHEBI:35235"/>
        <dbReference type="ChEBI" id="CHEBI:43474"/>
        <dbReference type="ChEBI" id="CHEBI:58173"/>
        <dbReference type="ChEBI" id="CHEBI:456216"/>
        <dbReference type="EC" id="6.3.2.2"/>
    </reaction>
</comment>
<keyword evidence="6" id="KW-1185">Reference proteome</keyword>
<keyword evidence="2 4" id="KW-0547">Nucleotide-binding</keyword>
<dbReference type="GO" id="GO:0004357">
    <property type="term" value="F:glutamate-cysteine ligase activity"/>
    <property type="evidence" value="ECO:0007669"/>
    <property type="project" value="UniProtKB-EC"/>
</dbReference>
<organism evidence="5 6">
    <name type="scientific">Profundibacterium mesophilum KAUST100406-0324</name>
    <dbReference type="NCBI Taxonomy" id="1037889"/>
    <lineage>
        <taxon>Bacteria</taxon>
        <taxon>Pseudomonadati</taxon>
        <taxon>Pseudomonadota</taxon>
        <taxon>Alphaproteobacteria</taxon>
        <taxon>Rhodobacterales</taxon>
        <taxon>Roseobacteraceae</taxon>
        <taxon>Profundibacterium</taxon>
    </lineage>
</organism>
<dbReference type="GO" id="GO:0042398">
    <property type="term" value="P:modified amino acid biosynthetic process"/>
    <property type="evidence" value="ECO:0007669"/>
    <property type="project" value="InterPro"/>
</dbReference>
<keyword evidence="3 4" id="KW-0067">ATP-binding</keyword>
<evidence type="ECO:0000256" key="4">
    <source>
        <dbReference type="HAMAP-Rule" id="MF_01609"/>
    </source>
</evidence>
<dbReference type="EC" id="6.3.2.2" evidence="4"/>
<evidence type="ECO:0000256" key="2">
    <source>
        <dbReference type="ARBA" id="ARBA00022741"/>
    </source>
</evidence>
<dbReference type="PANTHER" id="PTHR36510:SF1">
    <property type="entry name" value="GLUTAMATE--CYSTEINE LIGASE 2-RELATED"/>
    <property type="match status" value="1"/>
</dbReference>
<dbReference type="OrthoDB" id="9769628at2"/>
<dbReference type="InterPro" id="IPR006336">
    <property type="entry name" value="GCS2"/>
</dbReference>
<name>A0A921NPM3_9RHOB</name>
<dbReference type="Gene3D" id="3.30.590.20">
    <property type="match status" value="1"/>
</dbReference>
<dbReference type="NCBIfam" id="TIGR02050">
    <property type="entry name" value="gshA_cyan_rel"/>
    <property type="match status" value="1"/>
</dbReference>
<dbReference type="InterPro" id="IPR011793">
    <property type="entry name" value="YbdK"/>
</dbReference>
<evidence type="ECO:0000256" key="1">
    <source>
        <dbReference type="ARBA" id="ARBA00022598"/>
    </source>
</evidence>
<keyword evidence="1 4" id="KW-0436">Ligase</keyword>
<proteinExistence type="inferred from homology"/>
<evidence type="ECO:0000256" key="3">
    <source>
        <dbReference type="ARBA" id="ARBA00022840"/>
    </source>
</evidence>
<dbReference type="NCBIfam" id="NF010039">
    <property type="entry name" value="PRK13515.1"/>
    <property type="match status" value="1"/>
</dbReference>
<dbReference type="HAMAP" id="MF_01609">
    <property type="entry name" value="Glu_cys_ligase_2"/>
    <property type="match status" value="1"/>
</dbReference>
<dbReference type="GO" id="GO:0005524">
    <property type="term" value="F:ATP binding"/>
    <property type="evidence" value="ECO:0007669"/>
    <property type="project" value="UniProtKB-KW"/>
</dbReference>
<reference evidence="5" key="1">
    <citation type="submission" date="2013-03" db="EMBL/GenBank/DDBJ databases">
        <title>Genome Sequence of the Profundibacterium mesophilum strain KAUST100406-0324T from Red Sea, a novel genus in the family Rhodobacteraceae.</title>
        <authorList>
            <person name="Essack M."/>
            <person name="Alam I."/>
            <person name="Lafi F."/>
            <person name="Alawi W."/>
            <person name="Kamanu F."/>
            <person name="Al-Suwailem A."/>
            <person name="Lee O.O."/>
            <person name="Xu Y."/>
            <person name="Bajic V."/>
            <person name="Qian P.-Y."/>
            <person name="Archer J."/>
        </authorList>
    </citation>
    <scope>NUCLEOTIDE SEQUENCE</scope>
    <source>
        <strain evidence="5">KAUST100406-0324</strain>
    </source>
</reference>
<dbReference type="AlphaFoldDB" id="A0A921NPM3"/>
<dbReference type="SUPFAM" id="SSF55931">
    <property type="entry name" value="Glutamine synthetase/guanido kinase"/>
    <property type="match status" value="1"/>
</dbReference>
<sequence>MNEPAFSIGIEEEYLAVDPDTMDLAPVPPEMLEEAKDALGDKVSPEFRACQIEIGTGVCADIGEARSDLANLRCTLSEIAERHGRVLAAVSCHPFGEPENQETGPAARYDEIAEDIGGIARRLMTCGMHVHVGLGEDDELRADLMQQFTTFLPYVLALSASSPYWKGEDTRLESYRLNVFDSVPRSGLPPRFDHWSDYRRTVDLLVDNEIVEDASKIWWDLRPSEAFPTLEVRIADVCPRMEDALSIAAFIQSGMRLLWRLKTQSQRWRIYERFLIEENRWRAQRYGTNGTLLDLGRGHLSPFADMLEDLTGQMRADAEALGCADELNGCLDIARNGASATRQRKAFEAATNKGEAPKDALREVLREVTSEFRQGCSREDIARRAGSGAA</sequence>
<comment type="function">
    <text evidence="4">ATP-dependent carboxylate-amine ligase which exhibits weak glutamate--cysteine ligase activity.</text>
</comment>
<dbReference type="Proteomes" id="UP000698242">
    <property type="component" value="Unassembled WGS sequence"/>
</dbReference>
<dbReference type="EMBL" id="APKE01000035">
    <property type="protein sequence ID" value="KAF0674780.1"/>
    <property type="molecule type" value="Genomic_DNA"/>
</dbReference>
<dbReference type="InterPro" id="IPR014746">
    <property type="entry name" value="Gln_synth/guanido_kin_cat_dom"/>
</dbReference>
<evidence type="ECO:0000313" key="6">
    <source>
        <dbReference type="Proteomes" id="UP000698242"/>
    </source>
</evidence>
<comment type="caution">
    <text evidence="5">The sequence shown here is derived from an EMBL/GenBank/DDBJ whole genome shotgun (WGS) entry which is preliminary data.</text>
</comment>
<dbReference type="RefSeq" id="WP_159966371.1">
    <property type="nucleotide sequence ID" value="NZ_APKE01000035.1"/>
</dbReference>
<accession>A0A921NPM3</accession>
<dbReference type="PANTHER" id="PTHR36510">
    <property type="entry name" value="GLUTAMATE--CYSTEINE LIGASE 2-RELATED"/>
    <property type="match status" value="1"/>
</dbReference>
<protein>
    <recommendedName>
        <fullName evidence="4">Putative glutamate--cysteine ligase 2</fullName>
        <ecNumber evidence="4">6.3.2.2</ecNumber>
    </recommendedName>
    <alternativeName>
        <fullName evidence="4">Gamma-glutamylcysteine synthetase 2</fullName>
        <shortName evidence="4">GCS 2</shortName>
        <shortName evidence="4">Gamma-GCS 2</shortName>
    </alternativeName>
</protein>
<dbReference type="InterPro" id="IPR050141">
    <property type="entry name" value="GCL_type2/YbdK_subfam"/>
</dbReference>
<evidence type="ECO:0000313" key="5">
    <source>
        <dbReference type="EMBL" id="KAF0674780.1"/>
    </source>
</evidence>
<gene>
    <name evidence="5" type="ORF">PMES_02856</name>
</gene>
<comment type="similarity">
    <text evidence="4">Belongs to the glutamate--cysteine ligase type 2 family. YbdK subfamily.</text>
</comment>
<dbReference type="Pfam" id="PF04107">
    <property type="entry name" value="GCS2"/>
    <property type="match status" value="1"/>
</dbReference>